<proteinExistence type="predicted"/>
<dbReference type="OrthoDB" id="778454at2759"/>
<evidence type="ECO:0000313" key="1">
    <source>
        <dbReference type="RefSeq" id="XP_016477995.1"/>
    </source>
</evidence>
<protein>
    <submittedName>
        <fullName evidence="1">Uncharacterized protein</fullName>
    </submittedName>
</protein>
<name>A0A1S4AN03_TOBAC</name>
<dbReference type="PANTHER" id="PTHR33067:SF31">
    <property type="entry name" value="RNA-DIRECTED DNA POLYMERASE"/>
    <property type="match status" value="1"/>
</dbReference>
<reference evidence="1" key="1">
    <citation type="submission" date="2025-08" db="UniProtKB">
        <authorList>
            <consortium name="RefSeq"/>
        </authorList>
    </citation>
    <scope>IDENTIFICATION</scope>
</reference>
<accession>A0A1S4AN03</accession>
<dbReference type="KEGG" id="nta:107799401"/>
<dbReference type="PaxDb" id="4097-A0A1S4AN03"/>
<dbReference type="RefSeq" id="XP_016477995.1">
    <property type="nucleotide sequence ID" value="XM_016622509.1"/>
</dbReference>
<dbReference type="InterPro" id="IPR021109">
    <property type="entry name" value="Peptidase_aspartic_dom_sf"/>
</dbReference>
<sequence>MHALLFPQKQRREKLNKQFGRFLEMLEQVHVNVPFTEVLSQMPTYAKFIKEILSNKKKVEETLVVKLTEHCSAILQNKLPQKKLEGEIGEIRSILVSLQLADQTTIIPEGIVEDVLVWVDKFVFPVDFIVVNMEENKEAPLILGRPFLATGRAVLDIQAR</sequence>
<dbReference type="Gene3D" id="2.40.70.10">
    <property type="entry name" value="Acid Proteases"/>
    <property type="match status" value="1"/>
</dbReference>
<dbReference type="PANTHER" id="PTHR33067">
    <property type="entry name" value="RNA-DIRECTED DNA POLYMERASE-RELATED"/>
    <property type="match status" value="1"/>
</dbReference>
<gene>
    <name evidence="1" type="primary">LOC107799401</name>
</gene>
<organism evidence="1">
    <name type="scientific">Nicotiana tabacum</name>
    <name type="common">Common tobacco</name>
    <dbReference type="NCBI Taxonomy" id="4097"/>
    <lineage>
        <taxon>Eukaryota</taxon>
        <taxon>Viridiplantae</taxon>
        <taxon>Streptophyta</taxon>
        <taxon>Embryophyta</taxon>
        <taxon>Tracheophyta</taxon>
        <taxon>Spermatophyta</taxon>
        <taxon>Magnoliopsida</taxon>
        <taxon>eudicotyledons</taxon>
        <taxon>Gunneridae</taxon>
        <taxon>Pentapetalae</taxon>
        <taxon>asterids</taxon>
        <taxon>lamiids</taxon>
        <taxon>Solanales</taxon>
        <taxon>Solanaceae</taxon>
        <taxon>Nicotianoideae</taxon>
        <taxon>Nicotianeae</taxon>
        <taxon>Nicotiana</taxon>
    </lineage>
</organism>
<dbReference type="CDD" id="cd00303">
    <property type="entry name" value="retropepsin_like"/>
    <property type="match status" value="1"/>
</dbReference>
<dbReference type="AlphaFoldDB" id="A0A1S4AN03"/>